<evidence type="ECO:0000313" key="1">
    <source>
        <dbReference type="EnsemblPlants" id="ORUFI06G12830.1"/>
    </source>
</evidence>
<keyword evidence="2" id="KW-1185">Reference proteome</keyword>
<proteinExistence type="predicted"/>
<accession>A0A0E0PWV2</accession>
<evidence type="ECO:0000313" key="2">
    <source>
        <dbReference type="Proteomes" id="UP000008022"/>
    </source>
</evidence>
<sequence>MVEEPEDAAPVVLRSDTTNEAEDAPAYITLAATRRVSRVTVPRSAHPHRGADYDKRSFIIVADPAGLVIHQYDAPAFGFNISDDLWGNLFMLLECSFVPIGSGELDMPTAILIPDYVEPAIQYICNIKNVRLISHPSSNGVDAEYIIVELWIGFSAEHGKLRYVEICKDCIDHIGATVLIVQTLATSPDDTWWKDTYWTNFKKIWTSQSYKATGMRWKF</sequence>
<dbReference type="Gramene" id="ORUFI06G12830.1">
    <property type="protein sequence ID" value="ORUFI06G12830.1"/>
    <property type="gene ID" value="ORUFI06G12830"/>
</dbReference>
<reference evidence="2" key="1">
    <citation type="submission" date="2013-06" db="EMBL/GenBank/DDBJ databases">
        <authorList>
            <person name="Zhao Q."/>
        </authorList>
    </citation>
    <scope>NUCLEOTIDE SEQUENCE</scope>
    <source>
        <strain evidence="2">cv. W1943</strain>
    </source>
</reference>
<organism evidence="1 2">
    <name type="scientific">Oryza rufipogon</name>
    <name type="common">Brownbeard rice</name>
    <name type="synonym">Asian wild rice</name>
    <dbReference type="NCBI Taxonomy" id="4529"/>
    <lineage>
        <taxon>Eukaryota</taxon>
        <taxon>Viridiplantae</taxon>
        <taxon>Streptophyta</taxon>
        <taxon>Embryophyta</taxon>
        <taxon>Tracheophyta</taxon>
        <taxon>Spermatophyta</taxon>
        <taxon>Magnoliopsida</taxon>
        <taxon>Liliopsida</taxon>
        <taxon>Poales</taxon>
        <taxon>Poaceae</taxon>
        <taxon>BOP clade</taxon>
        <taxon>Oryzoideae</taxon>
        <taxon>Oryzeae</taxon>
        <taxon>Oryzinae</taxon>
        <taxon>Oryza</taxon>
    </lineage>
</organism>
<dbReference type="EnsemblPlants" id="ORUFI06G12830.1">
    <property type="protein sequence ID" value="ORUFI06G12830.1"/>
    <property type="gene ID" value="ORUFI06G12830"/>
</dbReference>
<dbReference type="Proteomes" id="UP000008022">
    <property type="component" value="Unassembled WGS sequence"/>
</dbReference>
<name>A0A0E0PWV2_ORYRU</name>
<reference evidence="1" key="2">
    <citation type="submission" date="2015-06" db="UniProtKB">
        <authorList>
            <consortium name="EnsemblPlants"/>
        </authorList>
    </citation>
    <scope>IDENTIFICATION</scope>
</reference>
<dbReference type="AlphaFoldDB" id="A0A0E0PWV2"/>
<dbReference type="HOGENOM" id="CLU_1263334_0_0_1"/>
<protein>
    <submittedName>
        <fullName evidence="1">Uncharacterized protein</fullName>
    </submittedName>
</protein>